<comment type="caution">
    <text evidence="3">The sequence shown here is derived from an EMBL/GenBank/DDBJ whole genome shotgun (WGS) entry which is preliminary data.</text>
</comment>
<keyword evidence="3" id="KW-0547">Nucleotide-binding</keyword>
<evidence type="ECO:0000313" key="3">
    <source>
        <dbReference type="EMBL" id="MBL0744587.1"/>
    </source>
</evidence>
<dbReference type="InterPro" id="IPR025420">
    <property type="entry name" value="DUF4143"/>
</dbReference>
<evidence type="ECO:0000259" key="2">
    <source>
        <dbReference type="Pfam" id="PF13635"/>
    </source>
</evidence>
<feature type="domain" description="DUF4143" evidence="2">
    <location>
        <begin position="206"/>
        <end position="371"/>
    </location>
</feature>
<organism evidence="3 4">
    <name type="scientific">Chryseolinea lacunae</name>
    <dbReference type="NCBI Taxonomy" id="2801331"/>
    <lineage>
        <taxon>Bacteria</taxon>
        <taxon>Pseudomonadati</taxon>
        <taxon>Bacteroidota</taxon>
        <taxon>Cytophagia</taxon>
        <taxon>Cytophagales</taxon>
        <taxon>Fulvivirgaceae</taxon>
        <taxon>Chryseolinea</taxon>
    </lineage>
</organism>
<dbReference type="InterPro" id="IPR027417">
    <property type="entry name" value="P-loop_NTPase"/>
</dbReference>
<protein>
    <submittedName>
        <fullName evidence="3">ATP-binding protein</fullName>
    </submittedName>
</protein>
<keyword evidence="4" id="KW-1185">Reference proteome</keyword>
<dbReference type="SUPFAM" id="SSF52540">
    <property type="entry name" value="P-loop containing nucleoside triphosphate hydrolases"/>
    <property type="match status" value="1"/>
</dbReference>
<name>A0ABS1KZ88_9BACT</name>
<sequence>MLFTNLLYSSSSEASAAGKTTVVTQFAASFEQYIYLNLELPDDRQPFEQFTTIAVLLQAVFFLKNKSLSQRQYTLLFIDEIQAAPEAMNILRYFHEEAPDIAVIAAGSMLETLFNKNVSFPVGRVEYKVLRPASFPEFLSAMNETAAREQLQHVPAESFAHRKLLALFHTYALIGGMPEAVQHYSTNKDLVSLAPIYDSLLTSYIDDVEKYARNDSQMQIIRHAIRASFAQAGKRIKYQGFGNSSYGSRDMGEALRALQKALLLYLVFPDTGYTLPLLPDLKKSPRLHVLDTGLMNYFAAIQKEILSTDDLNKVYQGNMIEHMIGQELLAFQHDALSALHFWVREKKTSVAEVDYLFPFEGRLIPIEVKSGTTGTLRSLHQFMDATPHDLAVRFYAGEVSVADVVTPNGKSFSLLNLPYYAVSQLEKYLTWMLSR</sequence>
<dbReference type="RefSeq" id="WP_202014285.1">
    <property type="nucleotide sequence ID" value="NZ_JAERRB010000011.1"/>
</dbReference>
<dbReference type="Pfam" id="PF13635">
    <property type="entry name" value="DUF4143"/>
    <property type="match status" value="1"/>
</dbReference>
<dbReference type="EMBL" id="JAERRB010000011">
    <property type="protein sequence ID" value="MBL0744587.1"/>
    <property type="molecule type" value="Genomic_DNA"/>
</dbReference>
<feature type="domain" description="AAA" evidence="1">
    <location>
        <begin position="17"/>
        <end position="139"/>
    </location>
</feature>
<proteinExistence type="predicted"/>
<evidence type="ECO:0000313" key="4">
    <source>
        <dbReference type="Proteomes" id="UP000613030"/>
    </source>
</evidence>
<dbReference type="PANTHER" id="PTHR33295:SF7">
    <property type="entry name" value="ATPASE"/>
    <property type="match status" value="1"/>
</dbReference>
<reference evidence="3 4" key="1">
    <citation type="submission" date="2021-01" db="EMBL/GenBank/DDBJ databases">
        <title>Chryseolinea sp. Jin1 Genome sequencing and assembly.</title>
        <authorList>
            <person name="Kim I."/>
        </authorList>
    </citation>
    <scope>NUCLEOTIDE SEQUENCE [LARGE SCALE GENOMIC DNA]</scope>
    <source>
        <strain evidence="3 4">Jin1</strain>
    </source>
</reference>
<gene>
    <name evidence="3" type="ORF">JI741_25355</name>
</gene>
<evidence type="ECO:0000259" key="1">
    <source>
        <dbReference type="Pfam" id="PF13173"/>
    </source>
</evidence>
<dbReference type="Pfam" id="PF13173">
    <property type="entry name" value="AAA_14"/>
    <property type="match status" value="1"/>
</dbReference>
<dbReference type="Proteomes" id="UP000613030">
    <property type="component" value="Unassembled WGS sequence"/>
</dbReference>
<dbReference type="PANTHER" id="PTHR33295">
    <property type="entry name" value="ATPASE"/>
    <property type="match status" value="1"/>
</dbReference>
<dbReference type="InterPro" id="IPR041682">
    <property type="entry name" value="AAA_14"/>
</dbReference>
<accession>A0ABS1KZ88</accession>
<keyword evidence="3" id="KW-0067">ATP-binding</keyword>
<dbReference type="GO" id="GO:0005524">
    <property type="term" value="F:ATP binding"/>
    <property type="evidence" value="ECO:0007669"/>
    <property type="project" value="UniProtKB-KW"/>
</dbReference>